<sequence length="129" mass="14858">MIAYAEETHIIFINTKPLDIKFKGYKFKFLDCFKIYKNSKQSVISDKQTGNIILKHKSYGEFIVNSACFSENNPELLFIASNSFLGYNYFNSDKNKISFKLVGKSDWLIPQQTISSHILTLNINDNSNI</sequence>
<gene>
    <name evidence="1" type="ORF">DCC88_03225</name>
</gene>
<dbReference type="Proteomes" id="UP000253934">
    <property type="component" value="Unassembled WGS sequence"/>
</dbReference>
<evidence type="ECO:0000313" key="2">
    <source>
        <dbReference type="Proteomes" id="UP000253934"/>
    </source>
</evidence>
<dbReference type="AlphaFoldDB" id="A0A369KSS8"/>
<organism evidence="1 2">
    <name type="scientific">Spirobacillus cienkowskii</name>
    <dbReference type="NCBI Taxonomy" id="495820"/>
    <lineage>
        <taxon>Bacteria</taxon>
        <taxon>Pseudomonadati</taxon>
        <taxon>Bdellovibrionota</taxon>
        <taxon>Oligoflexia</taxon>
        <taxon>Silvanigrellales</taxon>
        <taxon>Spirobacillus</taxon>
    </lineage>
</organism>
<accession>A0A369KSS8</accession>
<name>A0A369KSS8_9BACT</name>
<dbReference type="EMBL" id="QOVW01000025">
    <property type="protein sequence ID" value="RDB36798.1"/>
    <property type="molecule type" value="Genomic_DNA"/>
</dbReference>
<comment type="caution">
    <text evidence="1">The sequence shown here is derived from an EMBL/GenBank/DDBJ whole genome shotgun (WGS) entry which is preliminary data.</text>
</comment>
<protein>
    <submittedName>
        <fullName evidence="1">Uncharacterized protein</fullName>
    </submittedName>
</protein>
<evidence type="ECO:0000313" key="1">
    <source>
        <dbReference type="EMBL" id="RDB36798.1"/>
    </source>
</evidence>
<keyword evidence="2" id="KW-1185">Reference proteome</keyword>
<proteinExistence type="predicted"/>
<reference evidence="1" key="1">
    <citation type="submission" date="2018-04" db="EMBL/GenBank/DDBJ databases">
        <title>Draft genome sequence of the Candidatus Spirobacillus cienkowskii, a pathogen of freshwater Daphnia species, reconstructed from hemolymph metagenomic reads.</title>
        <authorList>
            <person name="Bresciani L."/>
            <person name="Lemos L.N."/>
            <person name="Wale N."/>
            <person name="Lin J.Y."/>
            <person name="Fernandes G.R."/>
            <person name="Duffy M.A."/>
            <person name="Rodrigues J.M."/>
        </authorList>
    </citation>
    <scope>NUCLEOTIDE SEQUENCE [LARGE SCALE GENOMIC DNA]</scope>
    <source>
        <strain evidence="1">Binning01</strain>
    </source>
</reference>